<dbReference type="STRING" id="442899.SAMN05720591_11739"/>
<keyword evidence="1" id="KW-0472">Membrane</keyword>
<dbReference type="Gene3D" id="3.20.20.80">
    <property type="entry name" value="Glycosidases"/>
    <property type="match status" value="1"/>
</dbReference>
<feature type="transmembrane region" description="Helical" evidence="1">
    <location>
        <begin position="5"/>
        <end position="23"/>
    </location>
</feature>
<keyword evidence="3" id="KW-1185">Reference proteome</keyword>
<comment type="caution">
    <text evidence="2">The sequence shown here is derived from an EMBL/GenBank/DDBJ whole genome shotgun (WGS) entry which is preliminary data.</text>
</comment>
<dbReference type="SUPFAM" id="SSF51445">
    <property type="entry name" value="(Trans)glycosidases"/>
    <property type="match status" value="1"/>
</dbReference>
<gene>
    <name evidence="2" type="ORF">HAL01_15250</name>
</gene>
<organism evidence="2 3">
    <name type="scientific">Halolactibacillus alkaliphilus</name>
    <dbReference type="NCBI Taxonomy" id="442899"/>
    <lineage>
        <taxon>Bacteria</taxon>
        <taxon>Bacillati</taxon>
        <taxon>Bacillota</taxon>
        <taxon>Bacilli</taxon>
        <taxon>Bacillales</taxon>
        <taxon>Bacillaceae</taxon>
        <taxon>Halolactibacillus</taxon>
    </lineage>
</organism>
<keyword evidence="1" id="KW-0812">Transmembrane</keyword>
<proteinExistence type="predicted"/>
<protein>
    <submittedName>
        <fullName evidence="2">Uncharacterized protein</fullName>
    </submittedName>
</protein>
<sequence length="683" mass="79135">MKRFLIISLGFSILIFIGVYLYFVEGVYWSFRAPETIDTPFYTEDQQFYYATNSGAVPIDIKGIEVDASFGPYRANDFTIDDDTWLRWFQLIKNTGANTVRVSTIMDDTFYRALYDYNSDNNDPLFLLQGIRVAYDEVNMDQTQGQMRFYNLLKEDARDAIDIVHGRNFILGNNQKGSGLYRYNLSPWVLGYLIGDEWNQDLISYINHTLTDDFEDYVGTYIETSFDSTAFEKLIASLIDDMIRYETNKYHTQRPISVNSTFVMDPFEYHTHIKQQLGKINRFTMDHFLLTEHQHAGLFASYAYEDWPEEASEYILNEKTNSTSFSDYLTELQEAHNMPVIISSFGYPSDMYLNQEDDQGVLLIGDLQLFEESGFNGAIIRSLQDVWDRRTVQTAFKYALEEIHEWHDALTPTQHFGLIGFESYRKDTLMRIDGAEDDWVDVAYTKEDTLKVTRDHSYLYVLAKSVDIDPDQPLYLSFDIHPTMGTTLMPQKGITLEAPSEFLLAIRPNMDGIMYVIERYQGARQQFLERVNGVNPYVVLPERPNSFVRVVVAERTKEITQEDATDYTYPYQFKEVSPLKSQLTPSVSPDIYITDKQVELRIPYGLLNMYDPMKPTVHDDYYENYGVEPLSINQFTLSIYNEEGIIIDSVVVPLNRLHSTADVEEIIKPAYYQVKAHWGGGAE</sequence>
<accession>A0A511X2B7</accession>
<dbReference type="EMBL" id="BJYE01000017">
    <property type="protein sequence ID" value="GEN57061.1"/>
    <property type="molecule type" value="Genomic_DNA"/>
</dbReference>
<reference evidence="2 3" key="1">
    <citation type="submission" date="2019-07" db="EMBL/GenBank/DDBJ databases">
        <title>Whole genome shotgun sequence of Halolactibacillus alkaliphilus NBRC 103919.</title>
        <authorList>
            <person name="Hosoyama A."/>
            <person name="Uohara A."/>
            <person name="Ohji S."/>
            <person name="Ichikawa N."/>
        </authorList>
    </citation>
    <scope>NUCLEOTIDE SEQUENCE [LARGE SCALE GENOMIC DNA]</scope>
    <source>
        <strain evidence="2 3">NBRC 103919</strain>
    </source>
</reference>
<dbReference type="Proteomes" id="UP000321400">
    <property type="component" value="Unassembled WGS sequence"/>
</dbReference>
<keyword evidence="1" id="KW-1133">Transmembrane helix</keyword>
<evidence type="ECO:0000313" key="3">
    <source>
        <dbReference type="Proteomes" id="UP000321400"/>
    </source>
</evidence>
<name>A0A511X2B7_9BACI</name>
<dbReference type="AlphaFoldDB" id="A0A511X2B7"/>
<dbReference type="OrthoDB" id="916275at2"/>
<evidence type="ECO:0000256" key="1">
    <source>
        <dbReference type="SAM" id="Phobius"/>
    </source>
</evidence>
<dbReference type="InterPro" id="IPR017853">
    <property type="entry name" value="GH"/>
</dbReference>
<dbReference type="RefSeq" id="WP_089802074.1">
    <property type="nucleotide sequence ID" value="NZ_BJYE01000017.1"/>
</dbReference>
<evidence type="ECO:0000313" key="2">
    <source>
        <dbReference type="EMBL" id="GEN57061.1"/>
    </source>
</evidence>